<dbReference type="AlphaFoldDB" id="A0A2Z7DAQ1"/>
<evidence type="ECO:0000256" key="6">
    <source>
        <dbReference type="ARBA" id="ARBA00023002"/>
    </source>
</evidence>
<evidence type="ECO:0000256" key="7">
    <source>
        <dbReference type="ARBA" id="ARBA00023004"/>
    </source>
</evidence>
<dbReference type="Gene3D" id="1.10.630.10">
    <property type="entry name" value="Cytochrome P450"/>
    <property type="match status" value="1"/>
</dbReference>
<dbReference type="GO" id="GO:0020037">
    <property type="term" value="F:heme binding"/>
    <property type="evidence" value="ECO:0007669"/>
    <property type="project" value="InterPro"/>
</dbReference>
<reference evidence="11 12" key="1">
    <citation type="journal article" date="2015" name="Proc. Natl. Acad. Sci. U.S.A.">
        <title>The resurrection genome of Boea hygrometrica: A blueprint for survival of dehydration.</title>
        <authorList>
            <person name="Xiao L."/>
            <person name="Yang G."/>
            <person name="Zhang L."/>
            <person name="Yang X."/>
            <person name="Zhao S."/>
            <person name="Ji Z."/>
            <person name="Zhou Q."/>
            <person name="Hu M."/>
            <person name="Wang Y."/>
            <person name="Chen M."/>
            <person name="Xu Y."/>
            <person name="Jin H."/>
            <person name="Xiao X."/>
            <person name="Hu G."/>
            <person name="Bao F."/>
            <person name="Hu Y."/>
            <person name="Wan P."/>
            <person name="Li L."/>
            <person name="Deng X."/>
            <person name="Kuang T."/>
            <person name="Xiang C."/>
            <person name="Zhu J.K."/>
            <person name="Oliver M.J."/>
            <person name="He Y."/>
        </authorList>
    </citation>
    <scope>NUCLEOTIDE SEQUENCE [LARGE SCALE GENOMIC DNA]</scope>
    <source>
        <strain evidence="12">cv. XS01</strain>
    </source>
</reference>
<dbReference type="GO" id="GO:0005506">
    <property type="term" value="F:iron ion binding"/>
    <property type="evidence" value="ECO:0007669"/>
    <property type="project" value="InterPro"/>
</dbReference>
<organism evidence="11 12">
    <name type="scientific">Dorcoceras hygrometricum</name>
    <dbReference type="NCBI Taxonomy" id="472368"/>
    <lineage>
        <taxon>Eukaryota</taxon>
        <taxon>Viridiplantae</taxon>
        <taxon>Streptophyta</taxon>
        <taxon>Embryophyta</taxon>
        <taxon>Tracheophyta</taxon>
        <taxon>Spermatophyta</taxon>
        <taxon>Magnoliopsida</taxon>
        <taxon>eudicotyledons</taxon>
        <taxon>Gunneridae</taxon>
        <taxon>Pentapetalae</taxon>
        <taxon>asterids</taxon>
        <taxon>lamiids</taxon>
        <taxon>Lamiales</taxon>
        <taxon>Gesneriaceae</taxon>
        <taxon>Didymocarpoideae</taxon>
        <taxon>Trichosporeae</taxon>
        <taxon>Loxocarpinae</taxon>
        <taxon>Dorcoceras</taxon>
    </lineage>
</organism>
<dbReference type="PROSITE" id="PS00086">
    <property type="entry name" value="CYTOCHROME_P450"/>
    <property type="match status" value="1"/>
</dbReference>
<evidence type="ECO:0000256" key="4">
    <source>
        <dbReference type="ARBA" id="ARBA00022617"/>
    </source>
</evidence>
<name>A0A2Z7DAQ1_9LAMI</name>
<evidence type="ECO:0000256" key="3">
    <source>
        <dbReference type="ARBA" id="ARBA00010617"/>
    </source>
</evidence>
<evidence type="ECO:0000256" key="5">
    <source>
        <dbReference type="ARBA" id="ARBA00022723"/>
    </source>
</evidence>
<evidence type="ECO:0000256" key="1">
    <source>
        <dbReference type="ARBA" id="ARBA00001971"/>
    </source>
</evidence>
<dbReference type="PANTHER" id="PTHR47952:SF3">
    <property type="entry name" value="CYTOCHROME P450 71B3-LIKE"/>
    <property type="match status" value="1"/>
</dbReference>
<evidence type="ECO:0000256" key="2">
    <source>
        <dbReference type="ARBA" id="ARBA00004167"/>
    </source>
</evidence>
<dbReference type="PRINTS" id="PR00385">
    <property type="entry name" value="P450"/>
</dbReference>
<dbReference type="PANTHER" id="PTHR47952">
    <property type="entry name" value="TRYPTAMINE 5-HYDROXYLASE"/>
    <property type="match status" value="1"/>
</dbReference>
<evidence type="ECO:0000256" key="8">
    <source>
        <dbReference type="ARBA" id="ARBA00023033"/>
    </source>
</evidence>
<dbReference type="EMBL" id="KQ988464">
    <property type="protein sequence ID" value="KZV55695.1"/>
    <property type="molecule type" value="Genomic_DNA"/>
</dbReference>
<evidence type="ECO:0000256" key="9">
    <source>
        <dbReference type="PIRSR" id="PIRSR602401-1"/>
    </source>
</evidence>
<dbReference type="FunFam" id="1.10.630.10:FF:000126">
    <property type="entry name" value="Predicted protein"/>
    <property type="match status" value="1"/>
</dbReference>
<evidence type="ECO:0000313" key="12">
    <source>
        <dbReference type="Proteomes" id="UP000250235"/>
    </source>
</evidence>
<evidence type="ECO:0000313" key="11">
    <source>
        <dbReference type="EMBL" id="KZV55695.1"/>
    </source>
</evidence>
<feature type="binding site" description="axial binding residue" evidence="9">
    <location>
        <position position="127"/>
    </location>
    <ligand>
        <name>heme</name>
        <dbReference type="ChEBI" id="CHEBI:30413"/>
    </ligand>
    <ligandPart>
        <name>Fe</name>
        <dbReference type="ChEBI" id="CHEBI:18248"/>
    </ligandPart>
</feature>
<dbReference type="InterPro" id="IPR017972">
    <property type="entry name" value="Cyt_P450_CS"/>
</dbReference>
<evidence type="ECO:0000256" key="10">
    <source>
        <dbReference type="RuleBase" id="RU000461"/>
    </source>
</evidence>
<dbReference type="GO" id="GO:0004497">
    <property type="term" value="F:monooxygenase activity"/>
    <property type="evidence" value="ECO:0007669"/>
    <property type="project" value="UniProtKB-KW"/>
</dbReference>
<proteinExistence type="inferred from homology"/>
<dbReference type="InterPro" id="IPR001128">
    <property type="entry name" value="Cyt_P450"/>
</dbReference>
<keyword evidence="7 9" id="KW-0408">Iron</keyword>
<keyword evidence="4 9" id="KW-0349">Heme</keyword>
<dbReference type="InterPro" id="IPR002401">
    <property type="entry name" value="Cyt_P450_E_grp-I"/>
</dbReference>
<dbReference type="Pfam" id="PF00067">
    <property type="entry name" value="p450"/>
    <property type="match status" value="1"/>
</dbReference>
<dbReference type="InterPro" id="IPR036396">
    <property type="entry name" value="Cyt_P450_sf"/>
</dbReference>
<dbReference type="GO" id="GO:0016705">
    <property type="term" value="F:oxidoreductase activity, acting on paired donors, with incorporation or reduction of molecular oxygen"/>
    <property type="evidence" value="ECO:0007669"/>
    <property type="project" value="InterPro"/>
</dbReference>
<dbReference type="PRINTS" id="PR00463">
    <property type="entry name" value="EP450I"/>
</dbReference>
<sequence>MTALMKTPDAMTKVRQEIRRVVGKKPLVDENDIQMLPYLKAVIKESMRLYPIAPLMVPKETSERCFIDGYEIQPKTTVNFNVWAIGRGPQYWENPDEFLRDRFLNSPIDYKGKDFGCIPFGFGRRGCPGMSLDVAIVELALANLLYAFDWGLPDGMTEGDVNTDSLPGLATHKKDPLSLMAKRYI</sequence>
<dbReference type="GO" id="GO:0016020">
    <property type="term" value="C:membrane"/>
    <property type="evidence" value="ECO:0007669"/>
    <property type="project" value="UniProtKB-SubCell"/>
</dbReference>
<keyword evidence="12" id="KW-1185">Reference proteome</keyword>
<dbReference type="OrthoDB" id="1055148at2759"/>
<gene>
    <name evidence="11" type="ORF">F511_16561</name>
</gene>
<comment type="similarity">
    <text evidence="3 10">Belongs to the cytochrome P450 family.</text>
</comment>
<evidence type="ECO:0008006" key="13">
    <source>
        <dbReference type="Google" id="ProtNLM"/>
    </source>
</evidence>
<comment type="cofactor">
    <cofactor evidence="1 9">
        <name>heme</name>
        <dbReference type="ChEBI" id="CHEBI:30413"/>
    </cofactor>
</comment>
<protein>
    <recommendedName>
        <fullName evidence="13">Cytochrome P450 71A1-like</fullName>
    </recommendedName>
</protein>
<dbReference type="SUPFAM" id="SSF48264">
    <property type="entry name" value="Cytochrome P450"/>
    <property type="match status" value="1"/>
</dbReference>
<keyword evidence="8 10" id="KW-0503">Monooxygenase</keyword>
<comment type="subcellular location">
    <subcellularLocation>
        <location evidence="2">Membrane</location>
        <topology evidence="2">Single-pass membrane protein</topology>
    </subcellularLocation>
</comment>
<dbReference type="Proteomes" id="UP000250235">
    <property type="component" value="Unassembled WGS sequence"/>
</dbReference>
<keyword evidence="5 9" id="KW-0479">Metal-binding</keyword>
<accession>A0A2Z7DAQ1</accession>
<keyword evidence="6 10" id="KW-0560">Oxidoreductase</keyword>